<dbReference type="AlphaFoldDB" id="A0A831X8H9"/>
<name>A0A831X8H9_9BACT</name>
<organism evidence="3">
    <name type="scientific">Thermorudis peleae</name>
    <dbReference type="NCBI Taxonomy" id="1382356"/>
    <lineage>
        <taxon>Bacteria</taxon>
        <taxon>Pseudomonadati</taxon>
        <taxon>Thermomicrobiota</taxon>
        <taxon>Thermomicrobia</taxon>
        <taxon>Thermomicrobia incertae sedis</taxon>
        <taxon>Thermorudis</taxon>
    </lineage>
</organism>
<comment type="caution">
    <text evidence="3">The sequence shown here is derived from an EMBL/GenBank/DDBJ whole genome shotgun (WGS) entry which is preliminary data.</text>
</comment>
<dbReference type="SUPFAM" id="SSF49452">
    <property type="entry name" value="Starch-binding domain-like"/>
    <property type="match status" value="1"/>
</dbReference>
<protein>
    <recommendedName>
        <fullName evidence="4">Carboxypeptidase regulatory-like domain-containing protein</fullName>
    </recommendedName>
</protein>
<feature type="signal peptide" evidence="2">
    <location>
        <begin position="1"/>
        <end position="21"/>
    </location>
</feature>
<proteinExistence type="predicted"/>
<keyword evidence="1" id="KW-0472">Membrane</keyword>
<feature type="chain" id="PRO_5032631754" description="Carboxypeptidase regulatory-like domain-containing protein" evidence="2">
    <location>
        <begin position="22"/>
        <end position="405"/>
    </location>
</feature>
<keyword evidence="1" id="KW-1133">Transmembrane helix</keyword>
<dbReference type="GO" id="GO:0030246">
    <property type="term" value="F:carbohydrate binding"/>
    <property type="evidence" value="ECO:0007669"/>
    <property type="project" value="InterPro"/>
</dbReference>
<dbReference type="EMBL" id="DSIY01000174">
    <property type="protein sequence ID" value="HEG91225.1"/>
    <property type="molecule type" value="Genomic_DNA"/>
</dbReference>
<keyword evidence="1" id="KW-0812">Transmembrane</keyword>
<dbReference type="InterPro" id="IPR013784">
    <property type="entry name" value="Carb-bd-like_fold"/>
</dbReference>
<sequence length="405" mass="42888">MRRMLILLLLALSVLPWPVAAAETGSISGVVRNGTAGGGGVEGLTVTLRRFRGMELAQEYTATVGADGRFTFTDLPVADGEAYLAVVTYQGVEYSSSMIQLTQNPNTQTEITVYETTTDPSVASIGSRSLVVAGAAPELKTIDVMDIVIVNNQSDRTYLGGPDGTVLRLPLPEGALEISPQPGFDYGQPRLEADGTLVTTGPLPPGTHNVVLSYSVPYSGTRATLTIGTAMPTGTLRVLVREGTYELSSRSLLDSGTVEVSGVSYQVFSIDGPVVGDRMTVQVSKLPRAGGGLLDLPLGPLIAAVVAGIGLVIASVLTYQLLRQRRAPVEPVLEDAGAEAEERSPAAEPVPGDQRLELAAALNRLDEQRAAGEIDEESYQVQREEILGRLRALVLRQRGLDEAVH</sequence>
<keyword evidence="2" id="KW-0732">Signal</keyword>
<feature type="transmembrane region" description="Helical" evidence="1">
    <location>
        <begin position="301"/>
        <end position="322"/>
    </location>
</feature>
<evidence type="ECO:0000313" key="3">
    <source>
        <dbReference type="EMBL" id="HEG91225.1"/>
    </source>
</evidence>
<gene>
    <name evidence="3" type="ORF">ENP34_07255</name>
</gene>
<evidence type="ECO:0000256" key="1">
    <source>
        <dbReference type="SAM" id="Phobius"/>
    </source>
</evidence>
<evidence type="ECO:0000256" key="2">
    <source>
        <dbReference type="SAM" id="SignalP"/>
    </source>
</evidence>
<reference evidence="3" key="1">
    <citation type="journal article" date="2020" name="mSystems">
        <title>Genome- and Community-Level Interaction Insights into Carbon Utilization and Element Cycling Functions of Hydrothermarchaeota in Hydrothermal Sediment.</title>
        <authorList>
            <person name="Zhou Z."/>
            <person name="Liu Y."/>
            <person name="Xu W."/>
            <person name="Pan J."/>
            <person name="Luo Z.H."/>
            <person name="Li M."/>
        </authorList>
    </citation>
    <scope>NUCLEOTIDE SEQUENCE [LARGE SCALE GENOMIC DNA]</scope>
    <source>
        <strain evidence="3">SpSt-210</strain>
    </source>
</reference>
<evidence type="ECO:0008006" key="4">
    <source>
        <dbReference type="Google" id="ProtNLM"/>
    </source>
</evidence>
<accession>A0A831X8H9</accession>